<reference evidence="1 2" key="2">
    <citation type="submission" date="2020-04" db="EMBL/GenBank/DDBJ databases">
        <authorList>
            <person name="Fomenkov A."/>
            <person name="Anton B.P."/>
            <person name="Roberts R.J."/>
        </authorList>
    </citation>
    <scope>NUCLEOTIDE SEQUENCE [LARGE SCALE GENOMIC DNA]</scope>
    <source>
        <strain evidence="1 2">S2</strain>
    </source>
</reference>
<dbReference type="GO" id="GO:0016879">
    <property type="term" value="F:ligase activity, forming carbon-nitrogen bonds"/>
    <property type="evidence" value="ECO:0007669"/>
    <property type="project" value="TreeGrafter"/>
</dbReference>
<reference evidence="1 2" key="1">
    <citation type="submission" date="2020-04" db="EMBL/GenBank/DDBJ databases">
        <title>Genome-Wide Identification of 5-Methylcytosine Sites in Bacterial Genomes By High-Throughput Sequencing of MspJI Restriction Fragments.</title>
        <authorList>
            <person name="Wu V."/>
        </authorList>
    </citation>
    <scope>NUCLEOTIDE SEQUENCE [LARGE SCALE GENOMIC DNA]</scope>
    <source>
        <strain evidence="1 2">S2</strain>
    </source>
</reference>
<dbReference type="Pfam" id="PF14398">
    <property type="entry name" value="ATPgrasp_YheCD"/>
    <property type="match status" value="1"/>
</dbReference>
<dbReference type="GO" id="GO:0005737">
    <property type="term" value="C:cytoplasm"/>
    <property type="evidence" value="ECO:0007669"/>
    <property type="project" value="TreeGrafter"/>
</dbReference>
<dbReference type="PANTHER" id="PTHR21621:SF0">
    <property type="entry name" value="BETA-CITRYLGLUTAMATE SYNTHASE B-RELATED"/>
    <property type="match status" value="1"/>
</dbReference>
<dbReference type="PANTHER" id="PTHR21621">
    <property type="entry name" value="RIBOSOMAL PROTEIN S6 MODIFICATION PROTEIN"/>
    <property type="match status" value="1"/>
</dbReference>
<protein>
    <submittedName>
        <fullName evidence="1">Uncharacterized protein</fullName>
    </submittedName>
</protein>
<dbReference type="InterPro" id="IPR026838">
    <property type="entry name" value="YheC/D"/>
</dbReference>
<proteinExistence type="predicted"/>
<gene>
    <name evidence="1" type="ORF">HFZ78_25705</name>
</gene>
<dbReference type="Gene3D" id="3.30.470.20">
    <property type="entry name" value="ATP-grasp fold, B domain"/>
    <property type="match status" value="1"/>
</dbReference>
<name>A0A6H1P7W5_PRIMG</name>
<dbReference type="SUPFAM" id="SSF56059">
    <property type="entry name" value="Glutathione synthetase ATP-binding domain-like"/>
    <property type="match status" value="1"/>
</dbReference>
<dbReference type="EMBL" id="CP051128">
    <property type="protein sequence ID" value="QIZ09656.1"/>
    <property type="molecule type" value="Genomic_DNA"/>
</dbReference>
<organism evidence="1 2">
    <name type="scientific">Priestia megaterium</name>
    <name type="common">Bacillus megaterium</name>
    <dbReference type="NCBI Taxonomy" id="1404"/>
    <lineage>
        <taxon>Bacteria</taxon>
        <taxon>Bacillati</taxon>
        <taxon>Bacillota</taxon>
        <taxon>Bacilli</taxon>
        <taxon>Bacillales</taxon>
        <taxon>Bacillaceae</taxon>
        <taxon>Priestia</taxon>
    </lineage>
</organism>
<evidence type="ECO:0000313" key="2">
    <source>
        <dbReference type="Proteomes" id="UP000501868"/>
    </source>
</evidence>
<dbReference type="Proteomes" id="UP000501868">
    <property type="component" value="Chromosome"/>
</dbReference>
<dbReference type="InterPro" id="IPR013815">
    <property type="entry name" value="ATP_grasp_subdomain_1"/>
</dbReference>
<accession>A0A6H1P7W5</accession>
<sequence length="777" mass="91354">MDEKSMGIILSKQQWNRLAQEELNDDDSYVLQYAKAGEELNFDVLFINIEGLLVNERKGNAIMIKDEEIVLLGFVDIPSIIYNPTNYHRKKNNRTIFELAQQTGVTLINEKNNIKNKPFLELIATHPALKDINLIAENQIPTSFSFYVLGQKDCHHQWKTPIIYAKNNDQVLTFKEAYLLLTGDHRMQEETQEYLYEVSHRILEIIHYYYPRIYEIGLQFVGMETGEIRIHSTCPIVTIVKDISYSNKKVAGMILKWPIDLAKEIRELKNDDKTMHTYSGETEATVQVSSGELHDDNITPFIRKSSQLFENVWVKFKVFRDHEMIMKLPNRITESWREQPEIVKFGVNEQPCHFVNYEDTIPLRHNSYQNPLELFVSDTLVESMHLPVDLVYQIQFSERKAIIGPTIGLLLGEKNHVYNLDYMEKFNDRFGEYHRYGGVTIAFSARSVDWEKRIAYGMIYDPVKKHWRYDSTPIPSTIYRRNFHQKKDNIRQLVDITNNNLFNSYHFKKSDLYLLKDTPEIKQHLPATFLLNNMEELIDFLIENKKIILKPVSLSRGRGIFILELNDETEGFSLYDYRNMTKVQHRLKDKEGLQVLLKEFGIFKQKYLFQTYIPLLKVNNRALDVRVVMQKYNKGKWQCTGIECRVAREDEDLTNIARGGEAMTLETVIKKSSQDLSYSLVYRNIVNLCQRFCRIMDQRNDHFAEFGIDIALDEVGFPWILEANIYPSFKGFKKLDYDTYLKIRNQPMFYAVQIQGFQILDEDALGNTFHFQKRAYL</sequence>
<dbReference type="Gene3D" id="3.30.1490.20">
    <property type="entry name" value="ATP-grasp fold, A domain"/>
    <property type="match status" value="1"/>
</dbReference>
<evidence type="ECO:0000313" key="1">
    <source>
        <dbReference type="EMBL" id="QIZ09656.1"/>
    </source>
</evidence>
<dbReference type="AlphaFoldDB" id="A0A6H1P7W5"/>
<dbReference type="GO" id="GO:0005524">
    <property type="term" value="F:ATP binding"/>
    <property type="evidence" value="ECO:0007669"/>
    <property type="project" value="InterPro"/>
</dbReference>